<name>A0ABN3XA09_9ACTN</name>
<dbReference type="Gene3D" id="3.40.50.1820">
    <property type="entry name" value="alpha/beta hydrolase"/>
    <property type="match status" value="1"/>
</dbReference>
<evidence type="ECO:0000313" key="3">
    <source>
        <dbReference type="EMBL" id="GAA2943662.1"/>
    </source>
</evidence>
<feature type="domain" description="Thioesterase" evidence="2">
    <location>
        <begin position="2"/>
        <end position="200"/>
    </location>
</feature>
<evidence type="ECO:0000259" key="2">
    <source>
        <dbReference type="Pfam" id="PF00975"/>
    </source>
</evidence>
<dbReference type="InterPro" id="IPR012223">
    <property type="entry name" value="TEII"/>
</dbReference>
<organism evidence="3 4">
    <name type="scientific">Streptomyces enissocaesilis</name>
    <dbReference type="NCBI Taxonomy" id="332589"/>
    <lineage>
        <taxon>Bacteria</taxon>
        <taxon>Bacillati</taxon>
        <taxon>Actinomycetota</taxon>
        <taxon>Actinomycetes</taxon>
        <taxon>Kitasatosporales</taxon>
        <taxon>Streptomycetaceae</taxon>
        <taxon>Streptomyces</taxon>
        <taxon>Streptomyces rochei group</taxon>
    </lineage>
</organism>
<dbReference type="PANTHER" id="PTHR11487">
    <property type="entry name" value="THIOESTERASE"/>
    <property type="match status" value="1"/>
</dbReference>
<protein>
    <recommendedName>
        <fullName evidence="2">Thioesterase domain-containing protein</fullName>
    </recommendedName>
</protein>
<accession>A0ABN3XA09</accession>
<dbReference type="Pfam" id="PF00975">
    <property type="entry name" value="Thioesterase"/>
    <property type="match status" value="1"/>
</dbReference>
<dbReference type="SUPFAM" id="SSF53474">
    <property type="entry name" value="alpha/beta-Hydrolases"/>
    <property type="match status" value="1"/>
</dbReference>
<dbReference type="PANTHER" id="PTHR11487:SF0">
    <property type="entry name" value="S-ACYL FATTY ACID SYNTHASE THIOESTERASE, MEDIUM CHAIN"/>
    <property type="match status" value="1"/>
</dbReference>
<comment type="caution">
    <text evidence="3">The sequence shown here is derived from an EMBL/GenBank/DDBJ whole genome shotgun (WGS) entry which is preliminary data.</text>
</comment>
<dbReference type="InterPro" id="IPR001031">
    <property type="entry name" value="Thioesterase"/>
</dbReference>
<gene>
    <name evidence="3" type="ORF">GCM10010446_31160</name>
</gene>
<sequence length="228" mass="24398">MVCFPWAGAGAVPFRAWSRTAPGGLALEAVRLAGREDRMREPPPEELDPLVEDIAAELDTGRPHVFFGHCFGALLALEVAHRLRRDGREGPVGLLVAGEPPGYGDQGPAVTDVRAEMRRTGVMPDDVLDDPVVFPMLEPAIAADLRLADTAARLPRREPLPLRVDAFFATADPVLDRAAAEAWSAVTTGPVRVHSVEGSQLLPGPAWGPFAHSVFEAAHSDRSDSGVH</sequence>
<comment type="similarity">
    <text evidence="1">Belongs to the thioesterase family.</text>
</comment>
<keyword evidence="4" id="KW-1185">Reference proteome</keyword>
<reference evidence="3 4" key="1">
    <citation type="journal article" date="2019" name="Int. J. Syst. Evol. Microbiol.">
        <title>The Global Catalogue of Microorganisms (GCM) 10K type strain sequencing project: providing services to taxonomists for standard genome sequencing and annotation.</title>
        <authorList>
            <consortium name="The Broad Institute Genomics Platform"/>
            <consortium name="The Broad Institute Genome Sequencing Center for Infectious Disease"/>
            <person name="Wu L."/>
            <person name="Ma J."/>
        </authorList>
    </citation>
    <scope>NUCLEOTIDE SEQUENCE [LARGE SCALE GENOMIC DNA]</scope>
    <source>
        <strain evidence="3 4">JCM 9088</strain>
    </source>
</reference>
<evidence type="ECO:0000256" key="1">
    <source>
        <dbReference type="ARBA" id="ARBA00007169"/>
    </source>
</evidence>
<dbReference type="EMBL" id="BAAAUD010000034">
    <property type="protein sequence ID" value="GAA2943662.1"/>
    <property type="molecule type" value="Genomic_DNA"/>
</dbReference>
<dbReference type="Proteomes" id="UP001500403">
    <property type="component" value="Unassembled WGS sequence"/>
</dbReference>
<proteinExistence type="inferred from homology"/>
<evidence type="ECO:0000313" key="4">
    <source>
        <dbReference type="Proteomes" id="UP001500403"/>
    </source>
</evidence>
<dbReference type="InterPro" id="IPR029058">
    <property type="entry name" value="AB_hydrolase_fold"/>
</dbReference>